<dbReference type="NCBIfam" id="TIGR01625">
    <property type="entry name" value="YidE_YbjL_dupl"/>
    <property type="match status" value="1"/>
</dbReference>
<comment type="caution">
    <text evidence="10">The sequence shown here is derived from an EMBL/GenBank/DDBJ whole genome shotgun (WGS) entry which is preliminary data.</text>
</comment>
<reference evidence="10" key="1">
    <citation type="submission" date="2020-09" db="EMBL/GenBank/DDBJ databases">
        <title>Novel species in genus Aeromicrobium.</title>
        <authorList>
            <person name="Zhang G."/>
        </authorList>
    </citation>
    <scope>NUCLEOTIDE SEQUENCE</scope>
    <source>
        <strain evidence="10">Zg-636</strain>
    </source>
</reference>
<feature type="transmembrane region" description="Helical" evidence="8">
    <location>
        <begin position="64"/>
        <end position="86"/>
    </location>
</feature>
<gene>
    <name evidence="10" type="ORF">IBG24_10065</name>
</gene>
<feature type="transmembrane region" description="Helical" evidence="8">
    <location>
        <begin position="37"/>
        <end position="57"/>
    </location>
</feature>
<evidence type="ECO:0000313" key="11">
    <source>
        <dbReference type="Proteomes" id="UP000620591"/>
    </source>
</evidence>
<feature type="transmembrane region" description="Helical" evidence="8">
    <location>
        <begin position="92"/>
        <end position="112"/>
    </location>
</feature>
<evidence type="ECO:0000259" key="9">
    <source>
        <dbReference type="PROSITE" id="PS51202"/>
    </source>
</evidence>
<dbReference type="AlphaFoldDB" id="A0A8I0K321"/>
<evidence type="ECO:0000256" key="3">
    <source>
        <dbReference type="ARBA" id="ARBA00022448"/>
    </source>
</evidence>
<evidence type="ECO:0000256" key="6">
    <source>
        <dbReference type="ARBA" id="ARBA00022989"/>
    </source>
</evidence>
<evidence type="ECO:0000256" key="5">
    <source>
        <dbReference type="ARBA" id="ARBA00022692"/>
    </source>
</evidence>
<keyword evidence="3" id="KW-0813">Transport</keyword>
<feature type="transmembrane region" description="Helical" evidence="8">
    <location>
        <begin position="12"/>
        <end position="31"/>
    </location>
</feature>
<keyword evidence="6 8" id="KW-1133">Transmembrane helix</keyword>
<evidence type="ECO:0000313" key="10">
    <source>
        <dbReference type="EMBL" id="MBC9226660.1"/>
    </source>
</evidence>
<organism evidence="10 11">
    <name type="scientific">Aeromicrobium senzhongii</name>
    <dbReference type="NCBI Taxonomy" id="2663859"/>
    <lineage>
        <taxon>Bacteria</taxon>
        <taxon>Bacillati</taxon>
        <taxon>Actinomycetota</taxon>
        <taxon>Actinomycetes</taxon>
        <taxon>Propionibacteriales</taxon>
        <taxon>Nocardioidaceae</taxon>
        <taxon>Aeromicrobium</taxon>
    </lineage>
</organism>
<name>A0A8I0K321_9ACTN</name>
<dbReference type="RefSeq" id="WP_187769454.1">
    <property type="nucleotide sequence ID" value="NZ_JACTVM010000002.1"/>
</dbReference>
<evidence type="ECO:0000256" key="8">
    <source>
        <dbReference type="SAM" id="Phobius"/>
    </source>
</evidence>
<evidence type="ECO:0000256" key="1">
    <source>
        <dbReference type="ARBA" id="ARBA00004651"/>
    </source>
</evidence>
<dbReference type="Proteomes" id="UP000620591">
    <property type="component" value="Unassembled WGS sequence"/>
</dbReference>
<dbReference type="InterPro" id="IPR006037">
    <property type="entry name" value="RCK_C"/>
</dbReference>
<dbReference type="InterPro" id="IPR006512">
    <property type="entry name" value="YidE_YbjL"/>
</dbReference>
<dbReference type="SUPFAM" id="SSF116726">
    <property type="entry name" value="TrkA C-terminal domain-like"/>
    <property type="match status" value="1"/>
</dbReference>
<dbReference type="PANTHER" id="PTHR30445">
    <property type="entry name" value="K(+)_H(+) ANTIPORTER SUBUNIT KHTT"/>
    <property type="match status" value="1"/>
</dbReference>
<evidence type="ECO:0000256" key="7">
    <source>
        <dbReference type="ARBA" id="ARBA00023136"/>
    </source>
</evidence>
<dbReference type="PANTHER" id="PTHR30445:SF3">
    <property type="entry name" value="TRANSPORT PROTEIN YIDE-RELATED"/>
    <property type="match status" value="1"/>
</dbReference>
<feature type="transmembrane region" description="Helical" evidence="8">
    <location>
        <begin position="446"/>
        <end position="465"/>
    </location>
</feature>
<feature type="transmembrane region" description="Helical" evidence="8">
    <location>
        <begin position="375"/>
        <end position="394"/>
    </location>
</feature>
<protein>
    <submittedName>
        <fullName evidence="10">AAE family transporter</fullName>
    </submittedName>
</protein>
<feature type="transmembrane region" description="Helical" evidence="8">
    <location>
        <begin position="406"/>
        <end position="426"/>
    </location>
</feature>
<dbReference type="Pfam" id="PF02080">
    <property type="entry name" value="TrkA_C"/>
    <property type="match status" value="1"/>
</dbReference>
<evidence type="ECO:0000256" key="2">
    <source>
        <dbReference type="ARBA" id="ARBA00009854"/>
    </source>
</evidence>
<feature type="transmembrane region" description="Helical" evidence="8">
    <location>
        <begin position="149"/>
        <end position="170"/>
    </location>
</feature>
<keyword evidence="7 8" id="KW-0472">Membrane</keyword>
<keyword evidence="4" id="KW-1003">Cell membrane</keyword>
<dbReference type="PROSITE" id="PS51202">
    <property type="entry name" value="RCK_C"/>
    <property type="match status" value="1"/>
</dbReference>
<accession>A0A8I0K321</accession>
<dbReference type="GO" id="GO:0006813">
    <property type="term" value="P:potassium ion transport"/>
    <property type="evidence" value="ECO:0007669"/>
    <property type="project" value="InterPro"/>
</dbReference>
<comment type="similarity">
    <text evidence="2">Belongs to the AAE transporter (TC 2.A.81) family.</text>
</comment>
<feature type="domain" description="RCK C-terminal" evidence="9">
    <location>
        <begin position="256"/>
        <end position="342"/>
    </location>
</feature>
<feature type="transmembrane region" description="Helical" evidence="8">
    <location>
        <begin position="504"/>
        <end position="526"/>
    </location>
</feature>
<dbReference type="GO" id="GO:0008324">
    <property type="term" value="F:monoatomic cation transmembrane transporter activity"/>
    <property type="evidence" value="ECO:0007669"/>
    <property type="project" value="InterPro"/>
</dbReference>
<proteinExistence type="inferred from homology"/>
<feature type="transmembrane region" description="Helical" evidence="8">
    <location>
        <begin position="350"/>
        <end position="369"/>
    </location>
</feature>
<dbReference type="Gene3D" id="3.30.70.1450">
    <property type="entry name" value="Regulator of K+ conductance, C-terminal domain"/>
    <property type="match status" value="1"/>
</dbReference>
<dbReference type="GO" id="GO:0005886">
    <property type="term" value="C:plasma membrane"/>
    <property type="evidence" value="ECO:0007669"/>
    <property type="project" value="UniProtKB-SubCell"/>
</dbReference>
<comment type="subcellular location">
    <subcellularLocation>
        <location evidence="1">Cell membrane</location>
        <topology evidence="1">Multi-pass membrane protein</topology>
    </subcellularLocation>
</comment>
<sequence length="528" mass="54384">MVGVLEFLGDQPLILLGLLIALGSAAGRLGIGGVSLGPVAVLFVAIALTALGTTYDVTLEVPELLGSMGLALFAFATGILAGPSFFTTLRSAWQVVLAVAGILILAAGAGAVVGRSLGLNSEAIAGAFAGAVNNTPALAAAGGTPQATVGYATAYLYGVVAMLFVTGLAVSRGERDRDTPAEITDLTVRVEGDSSVAVADLRHRYGDRLTFSRVAPNAHTPPEPVLEDTRVGPGDLVTVVGPREEVEACCRELGHASSHDLTRDRSSLDFRRITISDPRLAGRRVGDLDRDLGRRFDAGITRVRRGDVDFVATPDLMLQLGDRVRVVAPPETIGEVSRVLGDSSRGLTDVNPVALGVGFALGLGLGQVAVPVPGFGSVMVGAAAGTLLVGLVMGRLGRVGRVATTLPHTAASVMVELGLLVFLAYAGTRAGSQIITAFTDGEVLNLLVTGAVVTTTVGIGVYTVMRWGFKVGRIRLAGIVAGSHTQPALLAFANARTGHDPRVALGYALVYPAAMVVKIILAQLLVVL</sequence>
<evidence type="ECO:0000256" key="4">
    <source>
        <dbReference type="ARBA" id="ARBA00022475"/>
    </source>
</evidence>
<dbReference type="Pfam" id="PF06826">
    <property type="entry name" value="Asp-Al_Ex"/>
    <property type="match status" value="2"/>
</dbReference>
<dbReference type="InterPro" id="IPR050144">
    <property type="entry name" value="AAE_transporter"/>
</dbReference>
<dbReference type="InterPro" id="IPR036721">
    <property type="entry name" value="RCK_C_sf"/>
</dbReference>
<keyword evidence="5 8" id="KW-0812">Transmembrane</keyword>
<dbReference type="EMBL" id="JACTVM010000002">
    <property type="protein sequence ID" value="MBC9226660.1"/>
    <property type="molecule type" value="Genomic_DNA"/>
</dbReference>